<dbReference type="EMBL" id="BJFL01000017">
    <property type="protein sequence ID" value="GDY31797.1"/>
    <property type="molecule type" value="Genomic_DNA"/>
</dbReference>
<feature type="region of interest" description="Disordered" evidence="1">
    <location>
        <begin position="1"/>
        <end position="63"/>
    </location>
</feature>
<sequence>MCVTAPTGRFPRHGRSPPAVRSGEIDTSVTDSDPRRSTTSVADTPTASTVSDTVPSSAGARVEPAHRGSFIDALATSSGWLAERVRDLCGRNSLTAVRCRGTPLGGMNECRAVG</sequence>
<name>A0A4D4JD30_9PSEU</name>
<reference evidence="3" key="1">
    <citation type="submission" date="2019-04" db="EMBL/GenBank/DDBJ databases">
        <title>Draft genome sequence of Pseudonocardiaceae bacterium SL3-2-4.</title>
        <authorList>
            <person name="Ningsih F."/>
            <person name="Yokota A."/>
            <person name="Sakai Y."/>
            <person name="Nanatani K."/>
            <person name="Yabe S."/>
            <person name="Oetari A."/>
            <person name="Sjamsuridzal W."/>
        </authorList>
    </citation>
    <scope>NUCLEOTIDE SEQUENCE [LARGE SCALE GENOMIC DNA]</scope>
    <source>
        <strain evidence="3">SL3-2-4</strain>
    </source>
</reference>
<evidence type="ECO:0000313" key="2">
    <source>
        <dbReference type="EMBL" id="GDY31797.1"/>
    </source>
</evidence>
<organism evidence="2 3">
    <name type="scientific">Gandjariella thermophila</name>
    <dbReference type="NCBI Taxonomy" id="1931992"/>
    <lineage>
        <taxon>Bacteria</taxon>
        <taxon>Bacillati</taxon>
        <taxon>Actinomycetota</taxon>
        <taxon>Actinomycetes</taxon>
        <taxon>Pseudonocardiales</taxon>
        <taxon>Pseudonocardiaceae</taxon>
        <taxon>Gandjariella</taxon>
    </lineage>
</organism>
<gene>
    <name evidence="2" type="ORF">GTS_34300</name>
</gene>
<protein>
    <submittedName>
        <fullName evidence="2">Uncharacterized protein</fullName>
    </submittedName>
</protein>
<evidence type="ECO:0000256" key="1">
    <source>
        <dbReference type="SAM" id="MobiDB-lite"/>
    </source>
</evidence>
<keyword evidence="3" id="KW-1185">Reference proteome</keyword>
<feature type="compositionally biased region" description="Polar residues" evidence="1">
    <location>
        <begin position="25"/>
        <end position="56"/>
    </location>
</feature>
<evidence type="ECO:0000313" key="3">
    <source>
        <dbReference type="Proteomes" id="UP000298860"/>
    </source>
</evidence>
<proteinExistence type="predicted"/>
<comment type="caution">
    <text evidence="2">The sequence shown here is derived from an EMBL/GenBank/DDBJ whole genome shotgun (WGS) entry which is preliminary data.</text>
</comment>
<dbReference type="AlphaFoldDB" id="A0A4D4JD30"/>
<dbReference type="Proteomes" id="UP000298860">
    <property type="component" value="Unassembled WGS sequence"/>
</dbReference>
<accession>A0A4D4JD30</accession>